<dbReference type="InterPro" id="IPR002880">
    <property type="entry name" value="Pyrv_Fd/Flavodoxin_OxRdtase_N"/>
</dbReference>
<dbReference type="GO" id="GO:0016625">
    <property type="term" value="F:oxidoreductase activity, acting on the aldehyde or oxo group of donors, iron-sulfur protein as acceptor"/>
    <property type="evidence" value="ECO:0007669"/>
    <property type="project" value="UniProtKB-ARBA"/>
</dbReference>
<feature type="domain" description="Pyruvate/ketoisovalerate oxidoreductase catalytic" evidence="7">
    <location>
        <begin position="724"/>
        <end position="911"/>
    </location>
</feature>
<dbReference type="InterPro" id="IPR009014">
    <property type="entry name" value="Transketo_C/PFOR_II"/>
</dbReference>
<keyword evidence="5" id="KW-0408">Iron</keyword>
<dbReference type="NCBIfam" id="NF009588">
    <property type="entry name" value="PRK13029.1"/>
    <property type="match status" value="1"/>
</dbReference>
<dbReference type="GO" id="GO:0045333">
    <property type="term" value="P:cellular respiration"/>
    <property type="evidence" value="ECO:0007669"/>
    <property type="project" value="UniProtKB-ARBA"/>
</dbReference>
<dbReference type="Proteomes" id="UP000006786">
    <property type="component" value="Unassembled WGS sequence"/>
</dbReference>
<evidence type="ECO:0000256" key="5">
    <source>
        <dbReference type="ARBA" id="ARBA00023004"/>
    </source>
</evidence>
<dbReference type="eggNOG" id="COG1014">
    <property type="taxonomic scope" value="Bacteria"/>
</dbReference>
<evidence type="ECO:0000256" key="2">
    <source>
        <dbReference type="ARBA" id="ARBA00022485"/>
    </source>
</evidence>
<evidence type="ECO:0000256" key="6">
    <source>
        <dbReference type="ARBA" id="ARBA00023014"/>
    </source>
</evidence>
<name>K2MBG6_9HYPH</name>
<dbReference type="eggNOG" id="COG4231">
    <property type="taxonomic scope" value="Bacteria"/>
</dbReference>
<keyword evidence="2" id="KW-0004">4Fe-4S</keyword>
<dbReference type="Pfam" id="PF02775">
    <property type="entry name" value="TPP_enzyme_C"/>
    <property type="match status" value="1"/>
</dbReference>
<dbReference type="OrthoDB" id="9803617at2"/>
<dbReference type="InterPro" id="IPR011766">
    <property type="entry name" value="TPP_enzyme_TPP-bd"/>
</dbReference>
<evidence type="ECO:0000256" key="1">
    <source>
        <dbReference type="ARBA" id="ARBA00022448"/>
    </source>
</evidence>
<dbReference type="Gene3D" id="3.40.50.970">
    <property type="match status" value="1"/>
</dbReference>
<organism evidence="10 11">
    <name type="scientific">Nitratireductor pacificus pht-3B</name>
    <dbReference type="NCBI Taxonomy" id="391937"/>
    <lineage>
        <taxon>Bacteria</taxon>
        <taxon>Pseudomonadati</taxon>
        <taxon>Pseudomonadota</taxon>
        <taxon>Alphaproteobacteria</taxon>
        <taxon>Hyphomicrobiales</taxon>
        <taxon>Phyllobacteriaceae</taxon>
        <taxon>Nitratireductor</taxon>
    </lineage>
</organism>
<dbReference type="InterPro" id="IPR002869">
    <property type="entry name" value="Pyrv_flavodox_OxRed_cen"/>
</dbReference>
<dbReference type="GO" id="GO:0044281">
    <property type="term" value="P:small molecule metabolic process"/>
    <property type="evidence" value="ECO:0007669"/>
    <property type="project" value="UniProtKB-ARBA"/>
</dbReference>
<accession>K2MBG6</accession>
<keyword evidence="3" id="KW-0249">Electron transport</keyword>
<dbReference type="GO" id="GO:0030976">
    <property type="term" value="F:thiamine pyrophosphate binding"/>
    <property type="evidence" value="ECO:0007669"/>
    <property type="project" value="InterPro"/>
</dbReference>
<evidence type="ECO:0000256" key="3">
    <source>
        <dbReference type="ARBA" id="ARBA00022982"/>
    </source>
</evidence>
<dbReference type="InterPro" id="IPR046667">
    <property type="entry name" value="DUF6537"/>
</dbReference>
<keyword evidence="1" id="KW-0813">Transport</keyword>
<evidence type="ECO:0000313" key="11">
    <source>
        <dbReference type="Proteomes" id="UP000006786"/>
    </source>
</evidence>
<dbReference type="CDD" id="cd02008">
    <property type="entry name" value="TPP_IOR_alpha"/>
    <property type="match status" value="1"/>
</dbReference>
<keyword evidence="6" id="KW-0411">Iron-sulfur</keyword>
<dbReference type="PANTHER" id="PTHR48084:SF3">
    <property type="entry name" value="SUBUNIT OF PYRUVATE:FLAVODOXIN OXIDOREDUCTASE"/>
    <property type="match status" value="1"/>
</dbReference>
<dbReference type="PANTHER" id="PTHR48084">
    <property type="entry name" value="2-OXOGLUTARATE OXIDOREDUCTASE SUBUNIT KORB-RELATED"/>
    <property type="match status" value="1"/>
</dbReference>
<feature type="domain" description="DUF6537" evidence="9">
    <location>
        <begin position="940"/>
        <end position="1139"/>
    </location>
</feature>
<feature type="domain" description="Thiamine pyrophosphate enzyme TPP-binding" evidence="8">
    <location>
        <begin position="452"/>
        <end position="599"/>
    </location>
</feature>
<dbReference type="CDD" id="cd07034">
    <property type="entry name" value="TPP_PYR_PFOR_IOR-alpha_like"/>
    <property type="match status" value="1"/>
</dbReference>
<dbReference type="SUPFAM" id="SSF53323">
    <property type="entry name" value="Pyruvate-ferredoxin oxidoreductase, PFOR, domain III"/>
    <property type="match status" value="1"/>
</dbReference>
<dbReference type="AlphaFoldDB" id="K2MBG6"/>
<dbReference type="SUPFAM" id="SSF52518">
    <property type="entry name" value="Thiamin diphosphate-binding fold (THDP-binding)"/>
    <property type="match status" value="2"/>
</dbReference>
<dbReference type="InterPro" id="IPR019752">
    <property type="entry name" value="Pyrv/ketoisovalerate_OxRed_cat"/>
</dbReference>
<evidence type="ECO:0000259" key="9">
    <source>
        <dbReference type="Pfam" id="PF20169"/>
    </source>
</evidence>
<gene>
    <name evidence="10" type="ORF">NA2_13677</name>
</gene>
<dbReference type="STRING" id="391937.NA2_13677"/>
<dbReference type="PATRIC" id="fig|391937.3.peg.2807"/>
<keyword evidence="10" id="KW-0670">Pyruvate</keyword>
<evidence type="ECO:0000259" key="8">
    <source>
        <dbReference type="Pfam" id="PF02775"/>
    </source>
</evidence>
<proteinExistence type="predicted"/>
<evidence type="ECO:0000259" key="7">
    <source>
        <dbReference type="Pfam" id="PF01558"/>
    </source>
</evidence>
<keyword evidence="11" id="KW-1185">Reference proteome</keyword>
<dbReference type="Pfam" id="PF20169">
    <property type="entry name" value="DUF6537"/>
    <property type="match status" value="1"/>
</dbReference>
<evidence type="ECO:0000256" key="4">
    <source>
        <dbReference type="ARBA" id="ARBA00023002"/>
    </source>
</evidence>
<sequence>MTLHDVALDDKYDLSKERIFVSGAQAVVRMLLMQRERDRREGLNTAGFVSGYRGSPLGGLDQQLWKARRSLEASDVVFQPGLNEELAATACWGSQQAGLLGDGKYDGVFSVWYGKGPGVDRSGDVLRHANQAGSAKNGGVLALMGDDHTAESSTVANASEFAFVDAMIPILNPAGVQELVDYGLYGYALSRFAGTWSAIKCVKDNIESTAAVDVSLDRLNIIRPEFDMPPGGLNIRNEINMLGQETRLYDFKRAAAAAFVHENKLNRIVYTGGSKARIGIVTLGKSYLDTRKALDDLGIDEARARTLGIRLFKVACPWPFDLQHMRAFAQGLDLVIVVEEKRSLIEVQLRENLYGTANQPEIIGKADEKGGRLFAPTAALDPNEIAIAIGERVLRVVGPSEEISAHVTRLRQFQAMLADTADVGSRTPFFCSGCPHNTSTNVPEGSIAGGGIGCHFMATWMDRSNVGFTAMGGEGAQFVGQAPFSTRKHFFQNLGDGTYNHSGSMAIRFAIASGANITYKILFNDAVAMTGGQPHEGGLTVGMIAEQMRAEGVSRIAVVSDEPEKYAGTVSFPSGTTIDHRDELDRVQRDLRELEGVTVLIYDQTCAAEKRRRRKRGTFPDPDKRVFINELVCEGCGDCGVKSNCVSLQPLETEFGRKRRIDQSSCNKDFSCVKGFCPSFVTVHGARLKKAKGAGGADDPLEGVPEPTLFALERGWSAVVDGIGGTGVVTVGALVGMAAHLEGKGAGIIDMAGLAQKGGAVFTHLRIARTPDDIHAIRVSAGEADLILGCDLVVSGTKKVLASAREGHTLFMANTAEVMPGDFARSADFSLPVERLKKAVRAAAGEHRAHFFDATRAASVLFGNSVGANMFMLGMAYQLGGLPVSAEAVEKAITLNGQSVQMNLAAFRWGRRAGHDPAFVQDLVARGADGETRPALSQTLDEIVARRGAFLADYQNEAYAERYRARIARLRAAEDRAVPGSTVVTEAAARSLFKLMAVKDEYEVARLYTDGAFRRQLAAEFESYDKLEFHLAPPILGRRDADGVARKSSFGPWMMTGFRILARMKGLRGTMFDVFGRTAERRMERRLLADYEGDLDRIESLLSPQRLDAAAALASVPALMRGFGHVKEANVRKAEQERARLVARLEDGDDQGTALKAAE</sequence>
<comment type="caution">
    <text evidence="10">The sequence shown here is derived from an EMBL/GenBank/DDBJ whole genome shotgun (WGS) entry which is preliminary data.</text>
</comment>
<dbReference type="GO" id="GO:0051539">
    <property type="term" value="F:4 iron, 4 sulfur cluster binding"/>
    <property type="evidence" value="ECO:0007669"/>
    <property type="project" value="UniProtKB-KW"/>
</dbReference>
<dbReference type="NCBIfam" id="NF009589">
    <property type="entry name" value="PRK13030.1"/>
    <property type="match status" value="1"/>
</dbReference>
<dbReference type="SUPFAM" id="SSF52922">
    <property type="entry name" value="TK C-terminal domain-like"/>
    <property type="match status" value="1"/>
</dbReference>
<dbReference type="InterPro" id="IPR051457">
    <property type="entry name" value="2-oxoacid:Fd_oxidoreductase"/>
</dbReference>
<dbReference type="EMBL" id="AMRM01000015">
    <property type="protein sequence ID" value="EKF18205.1"/>
    <property type="molecule type" value="Genomic_DNA"/>
</dbReference>
<evidence type="ECO:0000313" key="10">
    <source>
        <dbReference type="EMBL" id="EKF18205.1"/>
    </source>
</evidence>
<dbReference type="RefSeq" id="WP_008597572.1">
    <property type="nucleotide sequence ID" value="NZ_AMRM01000015.1"/>
</dbReference>
<keyword evidence="4" id="KW-0560">Oxidoreductase</keyword>
<dbReference type="Pfam" id="PF01558">
    <property type="entry name" value="POR"/>
    <property type="match status" value="1"/>
</dbReference>
<dbReference type="InterPro" id="IPR029061">
    <property type="entry name" value="THDP-binding"/>
</dbReference>
<keyword evidence="2" id="KW-0479">Metal-binding</keyword>
<reference evidence="10 11" key="1">
    <citation type="journal article" date="2012" name="J. Bacteriol.">
        <title>Genome Sequence of Nitratireductor pacificus Type Strain pht-3B.</title>
        <authorList>
            <person name="Lai Q."/>
            <person name="Li G."/>
            <person name="Shao Z."/>
        </authorList>
    </citation>
    <scope>NUCLEOTIDE SEQUENCE [LARGE SCALE GENOMIC DNA]</scope>
    <source>
        <strain evidence="11">pht-3B</strain>
    </source>
</reference>
<protein>
    <submittedName>
        <fullName evidence="10">Indolepyruvate ferredoxin oxidoreductase</fullName>
    </submittedName>
</protein>
<dbReference type="Gene3D" id="3.40.920.10">
    <property type="entry name" value="Pyruvate-ferredoxin oxidoreductase, PFOR, domain III"/>
    <property type="match status" value="1"/>
</dbReference>